<accession>A0A2S8R964</accession>
<feature type="domain" description="Peptidase M60" evidence="1">
    <location>
        <begin position="29"/>
        <end position="224"/>
    </location>
</feature>
<protein>
    <recommendedName>
        <fullName evidence="1">Peptidase M60 domain-containing protein</fullName>
    </recommendedName>
</protein>
<gene>
    <name evidence="2" type="ORF">B9R14_05985</name>
</gene>
<dbReference type="RefSeq" id="WP_105367806.1">
    <property type="nucleotide sequence ID" value="NZ_NEMB01000003.1"/>
</dbReference>
<proteinExistence type="predicted"/>
<sequence>MACRLGNWWNLVSGKVMFDNLTIVPDNSLTRIEGNNIYLDLESTDLTSISNTNLNKWINRLDNAYEAYEDLVGFTPYNGEKMGILSTHYYPGGWAVAGNPIKWHQIYVSPELANINNNDDWSFGILHEISHNFDIEGWNFNDEFWANTKMYFIVEALNAKVKSNYIGAGLAEYYRNDCQDSYTKTILPRTGFHHDALTYCFIRIKDRIGIEPFKATFRHFITTGENPPTKLAKFNRFLQLLQENYNPGGCEVESTFPPGELNYILEPSFSNT</sequence>
<dbReference type="Pfam" id="PF13402">
    <property type="entry name" value="Peptidase_M60"/>
    <property type="match status" value="1"/>
</dbReference>
<dbReference type="EMBL" id="NEMB01000003">
    <property type="protein sequence ID" value="PQQ66343.1"/>
    <property type="molecule type" value="Genomic_DNA"/>
</dbReference>
<dbReference type="Proteomes" id="UP000239720">
    <property type="component" value="Unassembled WGS sequence"/>
</dbReference>
<dbReference type="Gene3D" id="3.40.390.80">
    <property type="entry name" value="Peptidase M60, enhancin-like domain 2"/>
    <property type="match status" value="1"/>
</dbReference>
<dbReference type="AlphaFoldDB" id="A0A2S8R964"/>
<evidence type="ECO:0000313" key="2">
    <source>
        <dbReference type="EMBL" id="PQQ66343.1"/>
    </source>
</evidence>
<evidence type="ECO:0000259" key="1">
    <source>
        <dbReference type="Pfam" id="PF13402"/>
    </source>
</evidence>
<evidence type="ECO:0000313" key="3">
    <source>
        <dbReference type="Proteomes" id="UP000239720"/>
    </source>
</evidence>
<reference evidence="2 3" key="1">
    <citation type="journal article" date="2018" name="Syst. Appl. Microbiol.">
        <title>Characterization and high-quality draft genome sequence of Herbivorax saccincola A7, an anaerobic, alkaliphilic, thermophilic, cellulolytic, and xylanolytic bacterium.</title>
        <authorList>
            <person name="Aikawa S."/>
            <person name="Baramee S."/>
            <person name="Sermsathanaswadi J."/>
            <person name="Thianheng P."/>
            <person name="Tachaapaikoon C."/>
            <person name="Shikata A."/>
            <person name="Waeonukul R."/>
            <person name="Pason P."/>
            <person name="Ratanakhanokchai K."/>
            <person name="Kosugi A."/>
        </authorList>
    </citation>
    <scope>NUCLEOTIDE SEQUENCE [LARGE SCALE GENOMIC DNA]</scope>
    <source>
        <strain evidence="2 3">A7</strain>
    </source>
</reference>
<organism evidence="2 3">
    <name type="scientific">Acetivibrio saccincola</name>
    <dbReference type="NCBI Taxonomy" id="1677857"/>
    <lineage>
        <taxon>Bacteria</taxon>
        <taxon>Bacillati</taxon>
        <taxon>Bacillota</taxon>
        <taxon>Clostridia</taxon>
        <taxon>Eubacteriales</taxon>
        <taxon>Oscillospiraceae</taxon>
        <taxon>Acetivibrio</taxon>
    </lineage>
</organism>
<dbReference type="InterPro" id="IPR031161">
    <property type="entry name" value="Peptidase_M60_dom"/>
</dbReference>
<comment type="caution">
    <text evidence="2">The sequence shown here is derived from an EMBL/GenBank/DDBJ whole genome shotgun (WGS) entry which is preliminary data.</text>
</comment>
<name>A0A2S8R964_9FIRM</name>
<dbReference type="OrthoDB" id="1737095at2"/>